<evidence type="ECO:0000256" key="1">
    <source>
        <dbReference type="SAM" id="MobiDB-lite"/>
    </source>
</evidence>
<dbReference type="AlphaFoldDB" id="A0AAD6N367"/>
<name>A0AAD6N367_PENCN</name>
<proteinExistence type="predicted"/>
<accession>A0AAD6N367</accession>
<feature type="region of interest" description="Disordered" evidence="1">
    <location>
        <begin position="57"/>
        <end position="113"/>
    </location>
</feature>
<reference evidence="2" key="1">
    <citation type="journal article" date="2023" name="IMA Fungus">
        <title>Comparative genomic study of the Penicillium genus elucidates a diverse pangenome and 15 lateral gene transfer events.</title>
        <authorList>
            <person name="Petersen C."/>
            <person name="Sorensen T."/>
            <person name="Nielsen M.R."/>
            <person name="Sondergaard T.E."/>
            <person name="Sorensen J.L."/>
            <person name="Fitzpatrick D.A."/>
            <person name="Frisvad J.C."/>
            <person name="Nielsen K.L."/>
        </authorList>
    </citation>
    <scope>NUCLEOTIDE SEQUENCE</scope>
    <source>
        <strain evidence="2">IBT 15450</strain>
    </source>
</reference>
<evidence type="ECO:0000313" key="3">
    <source>
        <dbReference type="Proteomes" id="UP001219568"/>
    </source>
</evidence>
<organism evidence="2 3">
    <name type="scientific">Penicillium canescens</name>
    <dbReference type="NCBI Taxonomy" id="5083"/>
    <lineage>
        <taxon>Eukaryota</taxon>
        <taxon>Fungi</taxon>
        <taxon>Dikarya</taxon>
        <taxon>Ascomycota</taxon>
        <taxon>Pezizomycotina</taxon>
        <taxon>Eurotiomycetes</taxon>
        <taxon>Eurotiomycetidae</taxon>
        <taxon>Eurotiales</taxon>
        <taxon>Aspergillaceae</taxon>
        <taxon>Penicillium</taxon>
    </lineage>
</organism>
<evidence type="ECO:0000313" key="2">
    <source>
        <dbReference type="EMBL" id="KAJ6026830.1"/>
    </source>
</evidence>
<dbReference type="EMBL" id="JAQJZL010000015">
    <property type="protein sequence ID" value="KAJ6026830.1"/>
    <property type="molecule type" value="Genomic_DNA"/>
</dbReference>
<feature type="compositionally biased region" description="Low complexity" evidence="1">
    <location>
        <begin position="57"/>
        <end position="74"/>
    </location>
</feature>
<keyword evidence="3" id="KW-1185">Reference proteome</keyword>
<sequence length="208" mass="22372">MNSTRGHFQPSVNNPPQSGMSESNIKDFMQAAQAVSGAYLELSKCVDALAKVMGKTASKTMASGTMTSGTSATGPERNTPMDGKGLEVGLSRTGGTGQSEISHRPVSASSSMGDPHMPKVCVRCFRLWKTCIQDGEEDPPDCISFSSSRSEKIPVLLRASQTVAFWQTRQLTNEDPYAVNEHIDRTKGENGFPYGPRGFPYDGAMQAV</sequence>
<dbReference type="Proteomes" id="UP001219568">
    <property type="component" value="Unassembled WGS sequence"/>
</dbReference>
<gene>
    <name evidence="2" type="ORF">N7460_011647</name>
</gene>
<feature type="region of interest" description="Disordered" evidence="1">
    <location>
        <begin position="1"/>
        <end position="22"/>
    </location>
</feature>
<reference evidence="2" key="2">
    <citation type="submission" date="2023-01" db="EMBL/GenBank/DDBJ databases">
        <authorList>
            <person name="Petersen C."/>
        </authorList>
    </citation>
    <scope>NUCLEOTIDE SEQUENCE</scope>
    <source>
        <strain evidence="2">IBT 15450</strain>
    </source>
</reference>
<protein>
    <submittedName>
        <fullName evidence="2">Uncharacterized protein</fullName>
    </submittedName>
</protein>
<comment type="caution">
    <text evidence="2">The sequence shown here is derived from an EMBL/GenBank/DDBJ whole genome shotgun (WGS) entry which is preliminary data.</text>
</comment>